<reference evidence="2 3" key="1">
    <citation type="submission" date="2017-09" db="EMBL/GenBank/DDBJ databases">
        <title>Genome sequencing of Besnoitia besnoiti strain Bb-Ger1.</title>
        <authorList>
            <person name="Schares G."/>
            <person name="Venepally P."/>
            <person name="Lorenzi H.A."/>
        </authorList>
    </citation>
    <scope>NUCLEOTIDE SEQUENCE [LARGE SCALE GENOMIC DNA]</scope>
    <source>
        <strain evidence="2 3">Bb-Ger1</strain>
    </source>
</reference>
<feature type="region of interest" description="Disordered" evidence="1">
    <location>
        <begin position="221"/>
        <end position="242"/>
    </location>
</feature>
<dbReference type="RefSeq" id="XP_029220710.1">
    <property type="nucleotide sequence ID" value="XM_029363344.1"/>
</dbReference>
<feature type="compositionally biased region" description="Low complexity" evidence="1">
    <location>
        <begin position="113"/>
        <end position="124"/>
    </location>
</feature>
<feature type="compositionally biased region" description="Basic and acidic residues" evidence="1">
    <location>
        <begin position="86"/>
        <end position="97"/>
    </location>
</feature>
<evidence type="ECO:0000256" key="1">
    <source>
        <dbReference type="SAM" id="MobiDB-lite"/>
    </source>
</evidence>
<gene>
    <name evidence="2" type="ORF">BESB_048930</name>
</gene>
<feature type="region of interest" description="Disordered" evidence="1">
    <location>
        <begin position="75"/>
        <end position="132"/>
    </location>
</feature>
<dbReference type="Proteomes" id="UP000224006">
    <property type="component" value="Chromosome III"/>
</dbReference>
<organism evidence="2 3">
    <name type="scientific">Besnoitia besnoiti</name>
    <name type="common">Apicomplexan protozoan</name>
    <dbReference type="NCBI Taxonomy" id="94643"/>
    <lineage>
        <taxon>Eukaryota</taxon>
        <taxon>Sar</taxon>
        <taxon>Alveolata</taxon>
        <taxon>Apicomplexa</taxon>
        <taxon>Conoidasida</taxon>
        <taxon>Coccidia</taxon>
        <taxon>Eucoccidiorida</taxon>
        <taxon>Eimeriorina</taxon>
        <taxon>Sarcocystidae</taxon>
        <taxon>Besnoitia</taxon>
    </lineage>
</organism>
<comment type="caution">
    <text evidence="2">The sequence shown here is derived from an EMBL/GenBank/DDBJ whole genome shotgun (WGS) entry which is preliminary data.</text>
</comment>
<dbReference type="GeneID" id="40309823"/>
<accession>A0A2A9MKA3</accession>
<proteinExistence type="predicted"/>
<dbReference type="KEGG" id="bbes:BESB_048930"/>
<sequence length="242" mass="26936">MKSLLKNAEPSTSGGQSGDGKGGKVLSENIRRLRFMQDKTSSAAASSRPNASPQGGAALSARAFHQQQLRLLQQQQKQFYELQRSQGDKKHPKKEESAASAAPPASLDPHVPAPSASASSSAPPLSRKQLEEVRSRQLEELKELRRHWCAPGSECAEDIYELQKEEDMQLQLQMGSLSFESKRQAAALVVTRRAYGGMNPYVETTMRSIVKKALQLERRQEEEREAKRWQAAHSGRQNISDR</sequence>
<protein>
    <submittedName>
        <fullName evidence="2">Uncharacterized protein</fullName>
    </submittedName>
</protein>
<dbReference type="EMBL" id="NWUJ01000003">
    <property type="protein sequence ID" value="PFH36701.1"/>
    <property type="molecule type" value="Genomic_DNA"/>
</dbReference>
<keyword evidence="3" id="KW-1185">Reference proteome</keyword>
<dbReference type="AlphaFoldDB" id="A0A2A9MKA3"/>
<evidence type="ECO:0000313" key="3">
    <source>
        <dbReference type="Proteomes" id="UP000224006"/>
    </source>
</evidence>
<feature type="region of interest" description="Disordered" evidence="1">
    <location>
        <begin position="1"/>
        <end position="63"/>
    </location>
</feature>
<dbReference type="OrthoDB" id="333011at2759"/>
<name>A0A2A9MKA3_BESBE</name>
<evidence type="ECO:0000313" key="2">
    <source>
        <dbReference type="EMBL" id="PFH36701.1"/>
    </source>
</evidence>
<dbReference type="VEuPathDB" id="ToxoDB:BESB_048930"/>